<dbReference type="Gene3D" id="3.40.50.1360">
    <property type="match status" value="1"/>
</dbReference>
<dbReference type="SUPFAM" id="SSF100950">
    <property type="entry name" value="NagB/RpiA/CoA transferase-like"/>
    <property type="match status" value="1"/>
</dbReference>
<keyword evidence="2" id="KW-0238">DNA-binding</keyword>
<dbReference type="Pfam" id="PF08220">
    <property type="entry name" value="HTH_DeoR"/>
    <property type="match status" value="1"/>
</dbReference>
<dbReference type="InterPro" id="IPR014036">
    <property type="entry name" value="DeoR-like_C"/>
</dbReference>
<evidence type="ECO:0000256" key="2">
    <source>
        <dbReference type="ARBA" id="ARBA00023125"/>
    </source>
</evidence>
<accession>A0ABM8ZL54</accession>
<evidence type="ECO:0000256" key="3">
    <source>
        <dbReference type="ARBA" id="ARBA00023163"/>
    </source>
</evidence>
<dbReference type="SMART" id="SM00420">
    <property type="entry name" value="HTH_DEOR"/>
    <property type="match status" value="1"/>
</dbReference>
<comment type="caution">
    <text evidence="5">The sequence shown here is derived from an EMBL/GenBank/DDBJ whole genome shotgun (WGS) entry which is preliminary data.</text>
</comment>
<dbReference type="Pfam" id="PF00455">
    <property type="entry name" value="DeoRC"/>
    <property type="match status" value="1"/>
</dbReference>
<dbReference type="InterPro" id="IPR036388">
    <property type="entry name" value="WH-like_DNA-bd_sf"/>
</dbReference>
<feature type="domain" description="HTH deoR-type" evidence="4">
    <location>
        <begin position="18"/>
        <end position="73"/>
    </location>
</feature>
<dbReference type="InterPro" id="IPR050313">
    <property type="entry name" value="Carb_Metab_HTH_regulators"/>
</dbReference>
<dbReference type="InterPro" id="IPR018356">
    <property type="entry name" value="Tscrpt_reg_HTH_DeoR_CS"/>
</dbReference>
<name>A0ABM8ZL54_9VIBR</name>
<evidence type="ECO:0000256" key="1">
    <source>
        <dbReference type="ARBA" id="ARBA00023015"/>
    </source>
</evidence>
<keyword evidence="3" id="KW-0804">Transcription</keyword>
<dbReference type="Proteomes" id="UP000838160">
    <property type="component" value="Unassembled WGS sequence"/>
</dbReference>
<dbReference type="PROSITE" id="PS00894">
    <property type="entry name" value="HTH_DEOR_1"/>
    <property type="match status" value="1"/>
</dbReference>
<dbReference type="EMBL" id="CAKLCM010000003">
    <property type="protein sequence ID" value="CAH0528746.1"/>
    <property type="molecule type" value="Genomic_DNA"/>
</dbReference>
<dbReference type="InterPro" id="IPR037171">
    <property type="entry name" value="NagB/RpiA_transferase-like"/>
</dbReference>
<evidence type="ECO:0000313" key="5">
    <source>
        <dbReference type="EMBL" id="CAH0528746.1"/>
    </source>
</evidence>
<keyword evidence="6" id="KW-1185">Reference proteome</keyword>
<dbReference type="InterPro" id="IPR001034">
    <property type="entry name" value="DeoR_HTH"/>
</dbReference>
<dbReference type="InterPro" id="IPR036390">
    <property type="entry name" value="WH_DNA-bd_sf"/>
</dbReference>
<reference evidence="5" key="1">
    <citation type="submission" date="2021-12" db="EMBL/GenBank/DDBJ databases">
        <authorList>
            <person name="Rodrigo-Torres L."/>
            <person name="Arahal R. D."/>
            <person name="Lucena T."/>
        </authorList>
    </citation>
    <scope>NUCLEOTIDE SEQUENCE</scope>
    <source>
        <strain evidence="5">CECT 8226</strain>
    </source>
</reference>
<dbReference type="Gene3D" id="1.10.10.10">
    <property type="entry name" value="Winged helix-like DNA-binding domain superfamily/Winged helix DNA-binding domain"/>
    <property type="match status" value="1"/>
</dbReference>
<organism evidence="5 6">
    <name type="scientific">Vibrio hippocampi</name>
    <dbReference type="NCBI Taxonomy" id="654686"/>
    <lineage>
        <taxon>Bacteria</taxon>
        <taxon>Pseudomonadati</taxon>
        <taxon>Pseudomonadota</taxon>
        <taxon>Gammaproteobacteria</taxon>
        <taxon>Vibrionales</taxon>
        <taxon>Vibrionaceae</taxon>
        <taxon>Vibrio</taxon>
    </lineage>
</organism>
<evidence type="ECO:0000259" key="4">
    <source>
        <dbReference type="PROSITE" id="PS51000"/>
    </source>
</evidence>
<dbReference type="PANTHER" id="PTHR30363">
    <property type="entry name" value="HTH-TYPE TRANSCRIPTIONAL REGULATOR SRLR-RELATED"/>
    <property type="match status" value="1"/>
</dbReference>
<evidence type="ECO:0000313" key="6">
    <source>
        <dbReference type="Proteomes" id="UP000838160"/>
    </source>
</evidence>
<dbReference type="PANTHER" id="PTHR30363:SF44">
    <property type="entry name" value="AGA OPERON TRANSCRIPTIONAL REPRESSOR-RELATED"/>
    <property type="match status" value="1"/>
</dbReference>
<protein>
    <submittedName>
        <fullName evidence="5">Glucitol operon repressor</fullName>
    </submittedName>
</protein>
<sequence>MRRIFSFEVKLIVRKRNTQVRRHAIAQMVQEQGQVSVEVLSELFETSEVTIRKDLTSLEQNGQLLRRYGGAVALPQEVVEGILYESDDATANKAAIANAAAELVKDHHRIVIDYGSTTGTLVSKLADKKGLVIMTNSLSLANQINELENEPTLLMTGGTWDSHSESFQGQVAESVLRSYDFDQLFIGADGVDIARGTTTFNELMGLSQVMAEVAREVVVMIESEKIGRKIPNLELAWEAIDIVVTDRGIDSQIIREIESNGVKVICAE</sequence>
<dbReference type="PRINTS" id="PR00037">
    <property type="entry name" value="HTHLACR"/>
</dbReference>
<proteinExistence type="predicted"/>
<keyword evidence="1" id="KW-0805">Transcription regulation</keyword>
<dbReference type="SMART" id="SM01134">
    <property type="entry name" value="DeoRC"/>
    <property type="match status" value="1"/>
</dbReference>
<dbReference type="PROSITE" id="PS51000">
    <property type="entry name" value="HTH_DEOR_2"/>
    <property type="match status" value="1"/>
</dbReference>
<dbReference type="SUPFAM" id="SSF46785">
    <property type="entry name" value="Winged helix' DNA-binding domain"/>
    <property type="match status" value="1"/>
</dbReference>
<gene>
    <name evidence="5" type="primary">srlR_1</name>
    <name evidence="5" type="ORF">VHP8226_02773</name>
</gene>